<dbReference type="Proteomes" id="UP001170954">
    <property type="component" value="Unassembled WGS sequence"/>
</dbReference>
<reference evidence="1" key="2">
    <citation type="journal article" date="2022" name="Sci. Total Environ.">
        <title>Prevalence, transmission, and molecular epidemiology of tet(X)-positive bacteria among humans, animals, and environmental niches in China: An epidemiological, and genomic-based study.</title>
        <authorList>
            <person name="Dong N."/>
            <person name="Zeng Y."/>
            <person name="Cai C."/>
            <person name="Sun C."/>
            <person name="Lu J."/>
            <person name="Liu C."/>
            <person name="Zhou H."/>
            <person name="Sun Q."/>
            <person name="Shu L."/>
            <person name="Wang H."/>
            <person name="Wang Y."/>
            <person name="Wang S."/>
            <person name="Wu C."/>
            <person name="Chan E.W."/>
            <person name="Chen G."/>
            <person name="Shen Z."/>
            <person name="Chen S."/>
            <person name="Zhang R."/>
        </authorList>
    </citation>
    <scope>NUCLEOTIDE SEQUENCE</scope>
    <source>
        <strain evidence="1">R1692</strain>
    </source>
</reference>
<gene>
    <name evidence="1" type="ORF">HX018_07290</name>
</gene>
<proteinExistence type="predicted"/>
<dbReference type="EMBL" id="JACAGK010000016">
    <property type="protein sequence ID" value="MDM1048037.1"/>
    <property type="molecule type" value="Genomic_DNA"/>
</dbReference>
<sequence length="68" mass="8076">MVLDFSEDDMVDYLLQQGFIISFRVEVFDENIYQNVFSPTFRIIIEAIKNNELMPLETAFKKQLLNQI</sequence>
<organism evidence="1 2">
    <name type="scientific">Sphingobacterium hotanense</name>
    <dbReference type="NCBI Taxonomy" id="649196"/>
    <lineage>
        <taxon>Bacteria</taxon>
        <taxon>Pseudomonadati</taxon>
        <taxon>Bacteroidota</taxon>
        <taxon>Sphingobacteriia</taxon>
        <taxon>Sphingobacteriales</taxon>
        <taxon>Sphingobacteriaceae</taxon>
        <taxon>Sphingobacterium</taxon>
    </lineage>
</organism>
<evidence type="ECO:0000313" key="1">
    <source>
        <dbReference type="EMBL" id="MDM1048037.1"/>
    </source>
</evidence>
<comment type="caution">
    <text evidence="1">The sequence shown here is derived from an EMBL/GenBank/DDBJ whole genome shotgun (WGS) entry which is preliminary data.</text>
</comment>
<protein>
    <submittedName>
        <fullName evidence="1">Uncharacterized protein</fullName>
    </submittedName>
</protein>
<evidence type="ECO:0000313" key="2">
    <source>
        <dbReference type="Proteomes" id="UP001170954"/>
    </source>
</evidence>
<keyword evidence="2" id="KW-1185">Reference proteome</keyword>
<name>A0ABT7NLE7_9SPHI</name>
<reference evidence="1" key="1">
    <citation type="submission" date="2020-06" db="EMBL/GenBank/DDBJ databases">
        <authorList>
            <person name="Dong N."/>
        </authorList>
    </citation>
    <scope>NUCLEOTIDE SEQUENCE</scope>
    <source>
        <strain evidence="1">R1692</strain>
    </source>
</reference>
<accession>A0ABT7NLE7</accession>